<name>A0AAD5GY66_9CHLO</name>
<sequence>MASSHQDPLLQSSEQEYGSPTAVLKFAAQAASGRRRLLELQIGGDGACSIVPLEEPSALYCPGLLSNLYCGTAPPDQIAAADIVGASTSGSELTIWHAPLDKPHADKPSRRMRRLVLQLESSEAAAQAAAHLRSACCWQGYGGEAAPRLLVVVNPASGPGKAPSIYERQVLPALQAAGARLTMHTTREPLHAIEIVKSVAPGSVDAIVAIGGDGTMHEVLQGMLARPDWQPLAALPFAQIPCGSGNALAASMGLWNVATAVHAIVKGQQRALDIATVLQPSPPRRCFSFLSINFGLVNGIRWKRCCIYWEQAQFAGRLLPQSLCKWLQT</sequence>
<dbReference type="GO" id="GO:0016773">
    <property type="term" value="F:phosphotransferase activity, alcohol group as acceptor"/>
    <property type="evidence" value="ECO:0007669"/>
    <property type="project" value="UniProtKB-ARBA"/>
</dbReference>
<dbReference type="InterPro" id="IPR017438">
    <property type="entry name" value="ATP-NAD_kinase_N"/>
</dbReference>
<dbReference type="InterPro" id="IPR016064">
    <property type="entry name" value="NAD/diacylglycerol_kinase_sf"/>
</dbReference>
<dbReference type="AlphaFoldDB" id="A0AAD5GY66"/>
<dbReference type="SUPFAM" id="SSF111331">
    <property type="entry name" value="NAD kinase/diacylglycerol kinase-like"/>
    <property type="match status" value="1"/>
</dbReference>
<dbReference type="GO" id="GO:0005737">
    <property type="term" value="C:cytoplasm"/>
    <property type="evidence" value="ECO:0007669"/>
    <property type="project" value="TreeGrafter"/>
</dbReference>
<feature type="domain" description="DAGKc" evidence="1">
    <location>
        <begin position="144"/>
        <end position="281"/>
    </location>
</feature>
<comment type="caution">
    <text evidence="2">The sequence shown here is derived from an EMBL/GenBank/DDBJ whole genome shotgun (WGS) entry which is preliminary data.</text>
</comment>
<dbReference type="Pfam" id="PF00781">
    <property type="entry name" value="DAGK_cat"/>
    <property type="match status" value="1"/>
</dbReference>
<gene>
    <name evidence="2" type="ORF">COHA_009339</name>
</gene>
<organism evidence="2 3">
    <name type="scientific">Chlorella ohadii</name>
    <dbReference type="NCBI Taxonomy" id="2649997"/>
    <lineage>
        <taxon>Eukaryota</taxon>
        <taxon>Viridiplantae</taxon>
        <taxon>Chlorophyta</taxon>
        <taxon>core chlorophytes</taxon>
        <taxon>Trebouxiophyceae</taxon>
        <taxon>Chlorellales</taxon>
        <taxon>Chlorellaceae</taxon>
        <taxon>Chlorella clade</taxon>
        <taxon>Chlorella</taxon>
    </lineage>
</organism>
<protein>
    <recommendedName>
        <fullName evidence="1">DAGKc domain-containing protein</fullName>
    </recommendedName>
</protein>
<dbReference type="GO" id="GO:0001727">
    <property type="term" value="F:lipid kinase activity"/>
    <property type="evidence" value="ECO:0007669"/>
    <property type="project" value="TreeGrafter"/>
</dbReference>
<evidence type="ECO:0000313" key="3">
    <source>
        <dbReference type="Proteomes" id="UP001205105"/>
    </source>
</evidence>
<dbReference type="PROSITE" id="PS50146">
    <property type="entry name" value="DAGK"/>
    <property type="match status" value="1"/>
</dbReference>
<dbReference type="Gene3D" id="3.40.50.10330">
    <property type="entry name" value="Probable inorganic polyphosphate/atp-NAD kinase, domain 1"/>
    <property type="match status" value="1"/>
</dbReference>
<evidence type="ECO:0000313" key="2">
    <source>
        <dbReference type="EMBL" id="KAI7836794.1"/>
    </source>
</evidence>
<dbReference type="Proteomes" id="UP001205105">
    <property type="component" value="Unassembled WGS sequence"/>
</dbReference>
<keyword evidence="3" id="KW-1185">Reference proteome</keyword>
<accession>A0AAD5GY66</accession>
<reference evidence="2" key="1">
    <citation type="submission" date="2020-11" db="EMBL/GenBank/DDBJ databases">
        <title>Chlorella ohadii genome sequencing and assembly.</title>
        <authorList>
            <person name="Murik O."/>
            <person name="Treves H."/>
            <person name="Kedem I."/>
            <person name="Shotland Y."/>
            <person name="Kaplan A."/>
        </authorList>
    </citation>
    <scope>NUCLEOTIDE SEQUENCE</scope>
    <source>
        <strain evidence="2">1</strain>
    </source>
</reference>
<dbReference type="InterPro" id="IPR050187">
    <property type="entry name" value="Lipid_Phosphate_FormReg"/>
</dbReference>
<dbReference type="PANTHER" id="PTHR12358">
    <property type="entry name" value="SPHINGOSINE KINASE"/>
    <property type="match status" value="1"/>
</dbReference>
<dbReference type="PANTHER" id="PTHR12358:SF31">
    <property type="entry name" value="ACYLGLYCEROL KINASE, MITOCHONDRIAL"/>
    <property type="match status" value="1"/>
</dbReference>
<dbReference type="GO" id="GO:0046512">
    <property type="term" value="P:sphingosine biosynthetic process"/>
    <property type="evidence" value="ECO:0007669"/>
    <property type="project" value="TreeGrafter"/>
</dbReference>
<dbReference type="EMBL" id="JADXDR010000175">
    <property type="protein sequence ID" value="KAI7836794.1"/>
    <property type="molecule type" value="Genomic_DNA"/>
</dbReference>
<dbReference type="SMART" id="SM00046">
    <property type="entry name" value="DAGKc"/>
    <property type="match status" value="1"/>
</dbReference>
<dbReference type="InterPro" id="IPR001206">
    <property type="entry name" value="Diacylglycerol_kinase_cat_dom"/>
</dbReference>
<proteinExistence type="predicted"/>
<evidence type="ECO:0000259" key="1">
    <source>
        <dbReference type="PROSITE" id="PS50146"/>
    </source>
</evidence>
<dbReference type="GO" id="GO:0016020">
    <property type="term" value="C:membrane"/>
    <property type="evidence" value="ECO:0007669"/>
    <property type="project" value="TreeGrafter"/>
</dbReference>